<dbReference type="EMBL" id="CP003362">
    <property type="protein sequence ID" value="AGB49127.1"/>
    <property type="molecule type" value="Genomic_DNA"/>
</dbReference>
<keyword evidence="2" id="KW-1185">Reference proteome</keyword>
<dbReference type="KEGG" id="mhz:Metho_0884"/>
<dbReference type="Proteomes" id="UP000010866">
    <property type="component" value="Chromosome"/>
</dbReference>
<dbReference type="HOGENOM" id="CLU_210689_0_0_2"/>
<dbReference type="AlphaFoldDB" id="L0KUK6"/>
<reference evidence="2" key="1">
    <citation type="submission" date="2012-02" db="EMBL/GenBank/DDBJ databases">
        <title>Complete sequence of chromosome of Methanomethylovorans hollandica DSM 15978.</title>
        <authorList>
            <person name="Lucas S."/>
            <person name="Copeland A."/>
            <person name="Lapidus A."/>
            <person name="Glavina del Rio T."/>
            <person name="Dalin E."/>
            <person name="Tice H."/>
            <person name="Bruce D."/>
            <person name="Goodwin L."/>
            <person name="Pitluck S."/>
            <person name="Peters L."/>
            <person name="Mikhailova N."/>
            <person name="Held B."/>
            <person name="Kyrpides N."/>
            <person name="Mavromatis K."/>
            <person name="Ivanova N."/>
            <person name="Brettin T."/>
            <person name="Detter J.C."/>
            <person name="Han C."/>
            <person name="Larimer F."/>
            <person name="Land M."/>
            <person name="Hauser L."/>
            <person name="Markowitz V."/>
            <person name="Cheng J.-F."/>
            <person name="Hugenholtz P."/>
            <person name="Woyke T."/>
            <person name="Wu D."/>
            <person name="Spring S."/>
            <person name="Schroeder M."/>
            <person name="Brambilla E."/>
            <person name="Klenk H.-P."/>
            <person name="Eisen J.A."/>
        </authorList>
    </citation>
    <scope>NUCLEOTIDE SEQUENCE [LARGE SCALE GENOMIC DNA]</scope>
    <source>
        <strain evidence="2">DSM 15978 / NBRC 107637 / DMS1</strain>
    </source>
</reference>
<dbReference type="GeneID" id="55593007"/>
<proteinExistence type="predicted"/>
<gene>
    <name evidence="1" type="ordered locus">Metho_0884</name>
</gene>
<organism evidence="1 2">
    <name type="scientific">Methanomethylovorans hollandica (strain DSM 15978 / NBRC 107637 / DMS1)</name>
    <dbReference type="NCBI Taxonomy" id="867904"/>
    <lineage>
        <taxon>Archaea</taxon>
        <taxon>Methanobacteriati</taxon>
        <taxon>Methanobacteriota</taxon>
        <taxon>Stenosarchaea group</taxon>
        <taxon>Methanomicrobia</taxon>
        <taxon>Methanosarcinales</taxon>
        <taxon>Methanosarcinaceae</taxon>
        <taxon>Methanomethylovorans</taxon>
    </lineage>
</organism>
<evidence type="ECO:0000313" key="2">
    <source>
        <dbReference type="Proteomes" id="UP000010866"/>
    </source>
</evidence>
<protein>
    <submittedName>
        <fullName evidence="1">Uncharacterized protein</fullName>
    </submittedName>
</protein>
<accession>L0KUK6</accession>
<evidence type="ECO:0000313" key="1">
    <source>
        <dbReference type="EMBL" id="AGB49127.1"/>
    </source>
</evidence>
<dbReference type="RefSeq" id="WP_015324294.1">
    <property type="nucleotide sequence ID" value="NC_019977.1"/>
</dbReference>
<sequence length="47" mass="5551">MSKFLKRNNERKGEKKNEELESKLIQDNLSELKEELVELPGGEDFEE</sequence>
<name>L0KUK6_METHD</name>